<feature type="region of interest" description="Disordered" evidence="1">
    <location>
        <begin position="247"/>
        <end position="277"/>
    </location>
</feature>
<sequence>MEEAGLVIADNPAGINEACRRFCEDLLSAEPSIVQGTFPEKERLAKVLDRVRYRNEARIVRDVTSVLVPSAELLHIDGFPGLEHATEAMNALREGIATFMYYPFLICEVECNDKLKEAERQAMHSASIAANAIIQLYKKVARAHELNRQLLTISVAHDNSTVMVFGHFAHITDDKVTFFRHSIYETNFGANLAYAIAATHDTGDWRRAYKVAMGIYENVFPKHLTRIKSAGSQLRDRALDSFTSQLGLDSGGEGTDSQESSRNVCRTPSPTAADVHV</sequence>
<feature type="domain" description="DUF7924" evidence="2">
    <location>
        <begin position="100"/>
        <end position="230"/>
    </location>
</feature>
<evidence type="ECO:0000256" key="1">
    <source>
        <dbReference type="SAM" id="MobiDB-lite"/>
    </source>
</evidence>
<dbReference type="AlphaFoldDB" id="A0AAJ0G425"/>
<protein>
    <recommendedName>
        <fullName evidence="2">DUF7924 domain-containing protein</fullName>
    </recommendedName>
</protein>
<feature type="compositionally biased region" description="Polar residues" evidence="1">
    <location>
        <begin position="255"/>
        <end position="270"/>
    </location>
</feature>
<reference evidence="3" key="1">
    <citation type="submission" date="2023-04" db="EMBL/GenBank/DDBJ databases">
        <title>Black Yeasts Isolated from many extreme environments.</title>
        <authorList>
            <person name="Coleine C."/>
            <person name="Stajich J.E."/>
            <person name="Selbmann L."/>
        </authorList>
    </citation>
    <scope>NUCLEOTIDE SEQUENCE</scope>
    <source>
        <strain evidence="3">CCFEE 5312</strain>
    </source>
</reference>
<gene>
    <name evidence="3" type="ORF">LTR09_012949</name>
</gene>
<dbReference type="InterPro" id="IPR057684">
    <property type="entry name" value="DUF7924"/>
</dbReference>
<organism evidence="3 4">
    <name type="scientific">Extremus antarcticus</name>
    <dbReference type="NCBI Taxonomy" id="702011"/>
    <lineage>
        <taxon>Eukaryota</taxon>
        <taxon>Fungi</taxon>
        <taxon>Dikarya</taxon>
        <taxon>Ascomycota</taxon>
        <taxon>Pezizomycotina</taxon>
        <taxon>Dothideomycetes</taxon>
        <taxon>Dothideomycetidae</taxon>
        <taxon>Mycosphaerellales</taxon>
        <taxon>Extremaceae</taxon>
        <taxon>Extremus</taxon>
    </lineage>
</organism>
<comment type="caution">
    <text evidence="3">The sequence shown here is derived from an EMBL/GenBank/DDBJ whole genome shotgun (WGS) entry which is preliminary data.</text>
</comment>
<proteinExistence type="predicted"/>
<name>A0AAJ0G425_9PEZI</name>
<dbReference type="PANTHER" id="PTHR42470:SF2">
    <property type="match status" value="1"/>
</dbReference>
<keyword evidence="4" id="KW-1185">Reference proteome</keyword>
<evidence type="ECO:0000313" key="4">
    <source>
        <dbReference type="Proteomes" id="UP001271007"/>
    </source>
</evidence>
<dbReference type="Proteomes" id="UP001271007">
    <property type="component" value="Unassembled WGS sequence"/>
</dbReference>
<dbReference type="Pfam" id="PF25545">
    <property type="entry name" value="DUF7924"/>
    <property type="match status" value="2"/>
</dbReference>
<feature type="domain" description="DUF7924" evidence="2">
    <location>
        <begin position="44"/>
        <end position="91"/>
    </location>
</feature>
<accession>A0AAJ0G425</accession>
<dbReference type="PANTHER" id="PTHR42470">
    <property type="entry name" value="VAST DOMAIN-CONTAINING PROTEIN"/>
    <property type="match status" value="1"/>
</dbReference>
<evidence type="ECO:0000259" key="2">
    <source>
        <dbReference type="Pfam" id="PF25545"/>
    </source>
</evidence>
<dbReference type="EMBL" id="JAWDJX010000241">
    <property type="protein sequence ID" value="KAK3045461.1"/>
    <property type="molecule type" value="Genomic_DNA"/>
</dbReference>
<evidence type="ECO:0000313" key="3">
    <source>
        <dbReference type="EMBL" id="KAK3045461.1"/>
    </source>
</evidence>